<feature type="transmembrane region" description="Helical" evidence="1">
    <location>
        <begin position="6"/>
        <end position="27"/>
    </location>
</feature>
<reference evidence="2 3" key="1">
    <citation type="journal article" date="2005" name="Science">
        <title>Complete genome sequence and lytic phase transcription profile of a Coccolithovirus.</title>
        <authorList>
            <person name="Wilson W.H."/>
            <person name="Schroeder D.C."/>
            <person name="Allen M.J."/>
            <person name="Holden M.T.G."/>
            <person name="Parkhill J."/>
            <person name="Barrell B.G."/>
            <person name="Churcher C."/>
            <person name="Hamlin N."/>
            <person name="Mungall K."/>
            <person name="Norbertczak H."/>
            <person name="Quail M.A."/>
            <person name="Price C."/>
            <person name="Rabbinowitsch E."/>
            <person name="Walker D."/>
            <person name="Craigon M."/>
            <person name="Roy D."/>
            <person name="Ghazal P."/>
        </authorList>
    </citation>
    <scope>NUCLEOTIDE SEQUENCE [LARGE SCALE GENOMIC DNA]</scope>
    <source>
        <strain evidence="3">Isolate United Kingdom/English Channel/1999</strain>
    </source>
</reference>
<organism evidence="2 3">
    <name type="scientific">Emiliania huxleyi virus 86 (isolate United Kingdom/English Channel/1999)</name>
    <name type="common">EhV-86</name>
    <dbReference type="NCBI Taxonomy" id="654925"/>
    <lineage>
        <taxon>Viruses</taxon>
        <taxon>Varidnaviria</taxon>
        <taxon>Bamfordvirae</taxon>
        <taxon>Nucleocytoviricota</taxon>
        <taxon>Megaviricetes</taxon>
        <taxon>Algavirales</taxon>
        <taxon>Phycodnaviridae</taxon>
        <taxon>Coccolithovirus</taxon>
        <taxon>Coccolithovirus huxleyi</taxon>
        <taxon>Emiliania huxleyi virus 86</taxon>
    </lineage>
</organism>
<proteinExistence type="predicted"/>
<name>Q4A387_EHV8U</name>
<keyword evidence="3" id="KW-1185">Reference proteome</keyword>
<dbReference type="RefSeq" id="YP_293800.1">
    <property type="nucleotide sequence ID" value="NC_007346.1"/>
</dbReference>
<gene>
    <name evidence="2" type="ORF">EhV046</name>
</gene>
<dbReference type="EMBL" id="AJ890364">
    <property type="protein sequence ID" value="CAI65469.1"/>
    <property type="molecule type" value="Genomic_DNA"/>
</dbReference>
<keyword evidence="1" id="KW-0812">Transmembrane</keyword>
<organismHost>
    <name type="scientific">Emiliania huxleyi</name>
    <name type="common">Coccolithophore</name>
    <name type="synonym">Pontosphaera huxleyi</name>
    <dbReference type="NCBI Taxonomy" id="2903"/>
</organismHost>
<sequence length="175" mass="19692">MNTLRIIVIVESILLVVVAGVLMYLLYRMFMGGQANDNTYRDDKINGDEFDLYKNSSGGNVFLLKSLDNHYTTGLKNATPFKGKRTTNPDVSSAGVAFSPFARVFEATDYGSSMYTDILHNHIRTHGKILQNGDTHYPNLADRGSIPFNSRTNIQVHDPIIYTEQQNKPMYHANL</sequence>
<protein>
    <submittedName>
        <fullName evidence="2">Putative membrane protein</fullName>
    </submittedName>
</protein>
<dbReference type="KEGG" id="vg:3654808"/>
<evidence type="ECO:0000256" key="1">
    <source>
        <dbReference type="SAM" id="Phobius"/>
    </source>
</evidence>
<keyword evidence="1" id="KW-1133">Transmembrane helix</keyword>
<evidence type="ECO:0000313" key="2">
    <source>
        <dbReference type="EMBL" id="CAI65469.1"/>
    </source>
</evidence>
<accession>Q4A387</accession>
<keyword evidence="1" id="KW-0472">Membrane</keyword>
<evidence type="ECO:0000313" key="3">
    <source>
        <dbReference type="Proteomes" id="UP000000863"/>
    </source>
</evidence>
<dbReference type="GeneID" id="3654808"/>
<dbReference type="Proteomes" id="UP000000863">
    <property type="component" value="Segment"/>
</dbReference>